<protein>
    <submittedName>
        <fullName evidence="1">Uncharacterized protein</fullName>
    </submittedName>
</protein>
<organism evidence="1 2">
    <name type="scientific">Xanthocytophaga flava</name>
    <dbReference type="NCBI Taxonomy" id="3048013"/>
    <lineage>
        <taxon>Bacteria</taxon>
        <taxon>Pseudomonadati</taxon>
        <taxon>Bacteroidota</taxon>
        <taxon>Cytophagia</taxon>
        <taxon>Cytophagales</taxon>
        <taxon>Rhodocytophagaceae</taxon>
        <taxon>Xanthocytophaga</taxon>
    </lineage>
</organism>
<dbReference type="RefSeq" id="WP_314002799.1">
    <property type="nucleotide sequence ID" value="NZ_JASJOT010000031.1"/>
</dbReference>
<evidence type="ECO:0000313" key="1">
    <source>
        <dbReference type="EMBL" id="MDJ1497309.1"/>
    </source>
</evidence>
<evidence type="ECO:0000313" key="2">
    <source>
        <dbReference type="Proteomes" id="UP001228581"/>
    </source>
</evidence>
<keyword evidence="2" id="KW-1185">Reference proteome</keyword>
<name>A0ABT7CU75_9BACT</name>
<gene>
    <name evidence="1" type="ORF">QNI19_30505</name>
</gene>
<sequence>MYTSDSEVYTNLFKNLSLPVTYQTKQTPFQKKKVAVVSLPEGEIVFFPASEQVSKRRTVIGATISVSDMKQVQTSLRQAGIKNVSVTQNTDDTQSLFLPPSHTHGIWLEFKQTSISNK</sequence>
<dbReference type="EMBL" id="JASJOT010000031">
    <property type="protein sequence ID" value="MDJ1497309.1"/>
    <property type="molecule type" value="Genomic_DNA"/>
</dbReference>
<proteinExistence type="predicted"/>
<dbReference type="Proteomes" id="UP001228581">
    <property type="component" value="Unassembled WGS sequence"/>
</dbReference>
<accession>A0ABT7CU75</accession>
<comment type="caution">
    <text evidence="1">The sequence shown here is derived from an EMBL/GenBank/DDBJ whole genome shotgun (WGS) entry which is preliminary data.</text>
</comment>
<reference evidence="1 2" key="1">
    <citation type="submission" date="2023-05" db="EMBL/GenBank/DDBJ databases">
        <authorList>
            <person name="Zhang X."/>
        </authorList>
    </citation>
    <scope>NUCLEOTIDE SEQUENCE [LARGE SCALE GENOMIC DNA]</scope>
    <source>
        <strain evidence="1 2">DM2B3-1</strain>
    </source>
</reference>